<evidence type="ECO:0000256" key="1">
    <source>
        <dbReference type="SAM" id="MobiDB-lite"/>
    </source>
</evidence>
<keyword evidence="5" id="KW-1185">Reference proteome</keyword>
<feature type="compositionally biased region" description="Low complexity" evidence="1">
    <location>
        <begin position="261"/>
        <end position="281"/>
    </location>
</feature>
<sequence length="437" mass="45578">MMLHLYLLWGISVLFIPETHSSNSTAEPTTQHVLHSETETQNATHKPAEMHVATTTGGTAVSPTVESREANVSSKSNSSDVSTVALVVVNTTAATGSSLGTRLLHTPTTAEETHPSQNSMMSPTAKPTVDQEVPTTSSETTAPATTFAGVSASSAASVATTAALSSLQTPNITEPQAASSNTSSENFTQPPHLIQNISSPTVPTATTETLNITSEAAPVFDPTSLPATVTSNATTSTELSSTSQLVSETQTHTLAPQVPHTTSSPSTTESPTTSASNDSTLSTTAFSSSAAGILIPRNPKRLPVSTTKSITSTPAAPRVVSKSPANAEIQSCSTRGVVKQCLIAIASLAVLATIFIITTIALCTKLSARKYKVKKRQQGTEMMCISALLPERNYSYSRQRNPISNGVRVIPIGGDSDEDGGDNLTLSSFLPENDRII</sequence>
<evidence type="ECO:0008006" key="6">
    <source>
        <dbReference type="Google" id="ProtNLM"/>
    </source>
</evidence>
<name>A0AA88IS26_CHASR</name>
<feature type="region of interest" description="Disordered" evidence="1">
    <location>
        <begin position="167"/>
        <end position="281"/>
    </location>
</feature>
<evidence type="ECO:0000313" key="5">
    <source>
        <dbReference type="Proteomes" id="UP001187415"/>
    </source>
</evidence>
<feature type="compositionally biased region" description="Polar residues" evidence="1">
    <location>
        <begin position="21"/>
        <end position="44"/>
    </location>
</feature>
<feature type="compositionally biased region" description="Polar residues" evidence="1">
    <location>
        <begin position="168"/>
        <end position="214"/>
    </location>
</feature>
<dbReference type="Proteomes" id="UP001187415">
    <property type="component" value="Unassembled WGS sequence"/>
</dbReference>
<keyword evidence="2" id="KW-1133">Transmembrane helix</keyword>
<feature type="chain" id="PRO_5041711660" description="P-selectin glycoprotein ligand 1" evidence="3">
    <location>
        <begin position="22"/>
        <end position="437"/>
    </location>
</feature>
<feature type="signal peptide" evidence="3">
    <location>
        <begin position="1"/>
        <end position="21"/>
    </location>
</feature>
<evidence type="ECO:0000256" key="3">
    <source>
        <dbReference type="SAM" id="SignalP"/>
    </source>
</evidence>
<protein>
    <recommendedName>
        <fullName evidence="6">P-selectin glycoprotein ligand 1</fullName>
    </recommendedName>
</protein>
<feature type="transmembrane region" description="Helical" evidence="2">
    <location>
        <begin position="342"/>
        <end position="368"/>
    </location>
</feature>
<dbReference type="InterPro" id="IPR026195">
    <property type="entry name" value="PSGL-1"/>
</dbReference>
<dbReference type="GO" id="GO:0005886">
    <property type="term" value="C:plasma membrane"/>
    <property type="evidence" value="ECO:0007669"/>
    <property type="project" value="TreeGrafter"/>
</dbReference>
<keyword evidence="3" id="KW-0732">Signal</keyword>
<dbReference type="EMBL" id="JAUPFM010000020">
    <property type="protein sequence ID" value="KAK2819136.1"/>
    <property type="molecule type" value="Genomic_DNA"/>
</dbReference>
<feature type="region of interest" description="Disordered" evidence="1">
    <location>
        <begin position="99"/>
        <end position="141"/>
    </location>
</feature>
<gene>
    <name evidence="4" type="ORF">Q5P01_024697</name>
</gene>
<dbReference type="GO" id="GO:0050901">
    <property type="term" value="P:leukocyte tethering or rolling"/>
    <property type="evidence" value="ECO:0007669"/>
    <property type="project" value="TreeGrafter"/>
</dbReference>
<feature type="region of interest" description="Disordered" evidence="1">
    <location>
        <begin position="21"/>
        <end position="81"/>
    </location>
</feature>
<dbReference type="PANTHER" id="PTHR17384:SF7">
    <property type="entry name" value="P-SELECTIN GLYCOPROTEIN LIGAND 1"/>
    <property type="match status" value="1"/>
</dbReference>
<proteinExistence type="predicted"/>
<feature type="compositionally biased region" description="Low complexity" evidence="1">
    <location>
        <begin position="230"/>
        <end position="251"/>
    </location>
</feature>
<dbReference type="PANTHER" id="PTHR17384">
    <property type="entry name" value="P-SELECTIN GLYCOPROTEIN LIGAND-1"/>
    <property type="match status" value="1"/>
</dbReference>
<feature type="compositionally biased region" description="Low complexity" evidence="1">
    <location>
        <begin position="132"/>
        <end position="141"/>
    </location>
</feature>
<feature type="region of interest" description="Disordered" evidence="1">
    <location>
        <begin position="297"/>
        <end position="317"/>
    </location>
</feature>
<reference evidence="4" key="1">
    <citation type="submission" date="2023-07" db="EMBL/GenBank/DDBJ databases">
        <title>Chromosome-level Genome Assembly of Striped Snakehead (Channa striata).</title>
        <authorList>
            <person name="Liu H."/>
        </authorList>
    </citation>
    <scope>NUCLEOTIDE SEQUENCE</scope>
    <source>
        <strain evidence="4">Gz</strain>
        <tissue evidence="4">Muscle</tissue>
    </source>
</reference>
<feature type="compositionally biased region" description="Polar residues" evidence="1">
    <location>
        <begin position="99"/>
        <end position="122"/>
    </location>
</feature>
<accession>A0AA88IS26</accession>
<feature type="compositionally biased region" description="Polar residues" evidence="1">
    <location>
        <begin position="304"/>
        <end position="314"/>
    </location>
</feature>
<keyword evidence="2" id="KW-0472">Membrane</keyword>
<evidence type="ECO:0000256" key="2">
    <source>
        <dbReference type="SAM" id="Phobius"/>
    </source>
</evidence>
<dbReference type="AlphaFoldDB" id="A0AA88IS26"/>
<comment type="caution">
    <text evidence="4">The sequence shown here is derived from an EMBL/GenBank/DDBJ whole genome shotgun (WGS) entry which is preliminary data.</text>
</comment>
<organism evidence="4 5">
    <name type="scientific">Channa striata</name>
    <name type="common">Snakehead murrel</name>
    <name type="synonym">Ophicephalus striatus</name>
    <dbReference type="NCBI Taxonomy" id="64152"/>
    <lineage>
        <taxon>Eukaryota</taxon>
        <taxon>Metazoa</taxon>
        <taxon>Chordata</taxon>
        <taxon>Craniata</taxon>
        <taxon>Vertebrata</taxon>
        <taxon>Euteleostomi</taxon>
        <taxon>Actinopterygii</taxon>
        <taxon>Neopterygii</taxon>
        <taxon>Teleostei</taxon>
        <taxon>Neoteleostei</taxon>
        <taxon>Acanthomorphata</taxon>
        <taxon>Anabantaria</taxon>
        <taxon>Anabantiformes</taxon>
        <taxon>Channoidei</taxon>
        <taxon>Channidae</taxon>
        <taxon>Channa</taxon>
    </lineage>
</organism>
<keyword evidence="2" id="KW-0812">Transmembrane</keyword>
<evidence type="ECO:0000313" key="4">
    <source>
        <dbReference type="EMBL" id="KAK2819136.1"/>
    </source>
</evidence>
<feature type="compositionally biased region" description="Polar residues" evidence="1">
    <location>
        <begin position="53"/>
        <end position="65"/>
    </location>
</feature>
<feature type="compositionally biased region" description="Low complexity" evidence="1">
    <location>
        <begin position="71"/>
        <end position="81"/>
    </location>
</feature>